<dbReference type="GO" id="GO:0005737">
    <property type="term" value="C:cytoplasm"/>
    <property type="evidence" value="ECO:0007669"/>
    <property type="project" value="TreeGrafter"/>
</dbReference>
<feature type="domain" description="Kinesin motor" evidence="4">
    <location>
        <begin position="9"/>
        <end position="341"/>
    </location>
</feature>
<dbReference type="EMBL" id="GL349473">
    <property type="protein sequence ID" value="KNC52478.1"/>
    <property type="molecule type" value="Genomic_DNA"/>
</dbReference>
<dbReference type="OMA" id="PVVNNDM"/>
<evidence type="ECO:0000256" key="1">
    <source>
        <dbReference type="PROSITE-ProRule" id="PRU00283"/>
    </source>
</evidence>
<dbReference type="OrthoDB" id="2113965at2759"/>
<dbReference type="InterPro" id="IPR027417">
    <property type="entry name" value="P-loop_NTPase"/>
</dbReference>
<dbReference type="RefSeq" id="XP_013755278.1">
    <property type="nucleotide sequence ID" value="XM_013899824.1"/>
</dbReference>
<protein>
    <recommendedName>
        <fullName evidence="4">Kinesin motor domain-containing protein</fullName>
    </recommendedName>
</protein>
<dbReference type="eggNOG" id="KOG0244">
    <property type="taxonomic scope" value="Eukaryota"/>
</dbReference>
<dbReference type="AlphaFoldDB" id="A0A0L0DM62"/>
<dbReference type="PANTHER" id="PTHR22106">
    <property type="entry name" value="COILED-COIL DOMAIN-CONTAINING PROTEIN 78"/>
    <property type="match status" value="1"/>
</dbReference>
<dbReference type="PROSITE" id="PS50067">
    <property type="entry name" value="KINESIN_MOTOR_2"/>
    <property type="match status" value="1"/>
</dbReference>
<comment type="caution">
    <text evidence="1">Lacks conserved residue(s) required for the propagation of feature annotation.</text>
</comment>
<keyword evidence="6" id="KW-1185">Reference proteome</keyword>
<organism evidence="5 6">
    <name type="scientific">Thecamonas trahens ATCC 50062</name>
    <dbReference type="NCBI Taxonomy" id="461836"/>
    <lineage>
        <taxon>Eukaryota</taxon>
        <taxon>Apusozoa</taxon>
        <taxon>Apusomonadida</taxon>
        <taxon>Apusomonadidae</taxon>
        <taxon>Thecamonas</taxon>
    </lineage>
</organism>
<dbReference type="InterPro" id="IPR036961">
    <property type="entry name" value="Kinesin_motor_dom_sf"/>
</dbReference>
<evidence type="ECO:0000313" key="6">
    <source>
        <dbReference type="Proteomes" id="UP000054408"/>
    </source>
</evidence>
<comment type="similarity">
    <text evidence="1">Belongs to the TRAFAC class myosin-kinesin ATPase superfamily. Kinesin family.</text>
</comment>
<feature type="coiled-coil region" evidence="2">
    <location>
        <begin position="488"/>
        <end position="737"/>
    </location>
</feature>
<dbReference type="InterPro" id="IPR039873">
    <property type="entry name" value="CCDC78"/>
</dbReference>
<dbReference type="InterPro" id="IPR029329">
    <property type="entry name" value="DUF4472"/>
</dbReference>
<evidence type="ECO:0000313" key="5">
    <source>
        <dbReference type="EMBL" id="KNC52478.1"/>
    </source>
</evidence>
<dbReference type="Gene3D" id="3.40.850.10">
    <property type="entry name" value="Kinesin motor domain"/>
    <property type="match status" value="1"/>
</dbReference>
<evidence type="ECO:0000259" key="4">
    <source>
        <dbReference type="PROSITE" id="PS50067"/>
    </source>
</evidence>
<dbReference type="PANTHER" id="PTHR22106:SF5">
    <property type="entry name" value="COILED-COIL DOMAIN-CONTAINING PROTEIN 78"/>
    <property type="match status" value="1"/>
</dbReference>
<feature type="region of interest" description="Disordered" evidence="3">
    <location>
        <begin position="746"/>
        <end position="798"/>
    </location>
</feature>
<sequence>MSSTHRGVPLNVVARIQPTPPGELNTTFGVLINNNKVTLEHDSRPSSQHTLDYVYGPDATTRDVFERSLYPTVANFVEGVNVAILALGASGSGRSHTLAGPRDGSEKGAVALVIDAAFDLLREKERKVNKGSKKSASARPYRYRVRGRYLEVYNEEVNDLLDPGNASLEIALSEERGWHVSGLSGRWVDGPDDLADLYDEGRASRVNMETDVGPAALRATGIFTIELTQSLVLDGEAVELLSTFHVVELPAAEKLSEDPAALRVREGPTLNRALLSFARLATSLADEGTRDFANYSESKATQLMYDVLGGNCLTLVIATLATTDYTRAATTLSWADTLSSVENYPVVNDARVRTLLRRARLEYLRARDGVSGGGGAPGAMPSSGGDGDSGSVTEKHLMKIHQLEGRIIKDNLEKIKLREDKDKILTKLTELKGQYEKLVESKASIQAELISSEEERLRVAKALIDLQIENNSLEEDGETKNFELVNKVLSLENDLMEAEMRHQTQEQLIADMRDALESAGDEARELQVEYVALKTNFMNAKAAHAAETAKNQELGLELLNLVNAKRSLESDKTSLEKRVAELLNMQGDADAMLQAQKDERNRIEAEVRDLREQSAVLKAELLKQQVALEQEVLDLESQKVGVQRKMVEVEKSKADDVASLKRQFEASKKKHAADVARLEEQNHLLNRDLNRANRAARDAEEQLARAKHETKKVEYELNAKEAELAKAQDKYRNKLRAYMSEISSLSRTMGKADDLAAAKTSHRSHKSRSHKSRHDRKSRHRRSRSRDSDSDSGDDVNSDRAAALANANLHAQQNLDALVRELTESYAEKEAELRAAVDRLRSRNRELVARQSLVLSAYAKLRGQLEDEGVKAVAAPSITELEDSVGATDLKTEVERDLEIALAAAEAKAANAEDALARQAESNLSALEKHQQTVLELQARNAAVANELEALRIFKSTVEASGGSGLALEDVHDALRSQIESLQTTVTASEKEELVALRREVEELRSAARLASARATEHMTVIQQSTGGDFEELRRALKDFILKTQSRLETERSRLLARATMAEEQLSQLQLHMSRQRSVHVTQAHVTPQPRHHVPTRDWT</sequence>
<dbReference type="GO" id="GO:0005524">
    <property type="term" value="F:ATP binding"/>
    <property type="evidence" value="ECO:0007669"/>
    <property type="project" value="InterPro"/>
</dbReference>
<dbReference type="SMART" id="SM00129">
    <property type="entry name" value="KISc"/>
    <property type="match status" value="1"/>
</dbReference>
<feature type="coiled-coil region" evidence="2">
    <location>
        <begin position="812"/>
        <end position="850"/>
    </location>
</feature>
<feature type="region of interest" description="Disordered" evidence="3">
    <location>
        <begin position="1081"/>
        <end position="1100"/>
    </location>
</feature>
<reference evidence="5 6" key="1">
    <citation type="submission" date="2010-05" db="EMBL/GenBank/DDBJ databases">
        <title>The Genome Sequence of Thecamonas trahens ATCC 50062.</title>
        <authorList>
            <consortium name="The Broad Institute Genome Sequencing Platform"/>
            <person name="Russ C."/>
            <person name="Cuomo C."/>
            <person name="Shea T."/>
            <person name="Young S.K."/>
            <person name="Zeng Q."/>
            <person name="Koehrsen M."/>
            <person name="Haas B."/>
            <person name="Borodovsky M."/>
            <person name="Guigo R."/>
            <person name="Alvarado L."/>
            <person name="Berlin A."/>
            <person name="Bochicchio J."/>
            <person name="Borenstein D."/>
            <person name="Chapman S."/>
            <person name="Chen Z."/>
            <person name="Freedman E."/>
            <person name="Gellesch M."/>
            <person name="Goldberg J."/>
            <person name="Griggs A."/>
            <person name="Gujja S."/>
            <person name="Heilman E."/>
            <person name="Heiman D."/>
            <person name="Hepburn T."/>
            <person name="Howarth C."/>
            <person name="Jen D."/>
            <person name="Larson L."/>
            <person name="Mehta T."/>
            <person name="Park D."/>
            <person name="Pearson M."/>
            <person name="Roberts A."/>
            <person name="Saif S."/>
            <person name="Shenoy N."/>
            <person name="Sisk P."/>
            <person name="Stolte C."/>
            <person name="Sykes S."/>
            <person name="Thomson T."/>
            <person name="Walk T."/>
            <person name="White J."/>
            <person name="Yandava C."/>
            <person name="Burger G."/>
            <person name="Gray M.W."/>
            <person name="Holland P.W.H."/>
            <person name="King N."/>
            <person name="Lang F.B.F."/>
            <person name="Roger A.J."/>
            <person name="Ruiz-Trillo I."/>
            <person name="Lander E."/>
            <person name="Nusbaum C."/>
        </authorList>
    </citation>
    <scope>NUCLEOTIDE SEQUENCE [LARGE SCALE GENOMIC DNA]</scope>
    <source>
        <strain evidence="5 6">ATCC 50062</strain>
    </source>
</reference>
<dbReference type="PRINTS" id="PR00380">
    <property type="entry name" value="KINESINHEAVY"/>
</dbReference>
<gene>
    <name evidence="5" type="ORF">AMSG_08035</name>
</gene>
<evidence type="ECO:0000256" key="3">
    <source>
        <dbReference type="SAM" id="MobiDB-lite"/>
    </source>
</evidence>
<feature type="region of interest" description="Disordered" evidence="3">
    <location>
        <begin position="371"/>
        <end position="392"/>
    </location>
</feature>
<feature type="coiled-coil region" evidence="2">
    <location>
        <begin position="428"/>
        <end position="455"/>
    </location>
</feature>
<accession>A0A0L0DM62</accession>
<name>A0A0L0DM62_THETB</name>
<dbReference type="GO" id="GO:0007018">
    <property type="term" value="P:microtubule-based movement"/>
    <property type="evidence" value="ECO:0007669"/>
    <property type="project" value="InterPro"/>
</dbReference>
<dbReference type="Pfam" id="PF14739">
    <property type="entry name" value="DUF4472"/>
    <property type="match status" value="1"/>
</dbReference>
<dbReference type="GO" id="GO:0003777">
    <property type="term" value="F:microtubule motor activity"/>
    <property type="evidence" value="ECO:0007669"/>
    <property type="project" value="InterPro"/>
</dbReference>
<dbReference type="GeneID" id="25566819"/>
<dbReference type="GO" id="GO:0008017">
    <property type="term" value="F:microtubule binding"/>
    <property type="evidence" value="ECO:0007669"/>
    <property type="project" value="InterPro"/>
</dbReference>
<dbReference type="Pfam" id="PF00225">
    <property type="entry name" value="Kinesin"/>
    <property type="match status" value="1"/>
</dbReference>
<feature type="coiled-coil region" evidence="2">
    <location>
        <begin position="895"/>
        <end position="947"/>
    </location>
</feature>
<dbReference type="STRING" id="461836.A0A0L0DM62"/>
<proteinExistence type="inferred from homology"/>
<dbReference type="InterPro" id="IPR001752">
    <property type="entry name" value="Kinesin_motor_dom"/>
</dbReference>
<evidence type="ECO:0000256" key="2">
    <source>
        <dbReference type="SAM" id="Coils"/>
    </source>
</evidence>
<keyword evidence="2" id="KW-0175">Coiled coil</keyword>
<dbReference type="Proteomes" id="UP000054408">
    <property type="component" value="Unassembled WGS sequence"/>
</dbReference>
<feature type="coiled-coil region" evidence="2">
    <location>
        <begin position="972"/>
        <end position="1014"/>
    </location>
</feature>
<feature type="compositionally biased region" description="Basic residues" evidence="3">
    <location>
        <begin position="760"/>
        <end position="784"/>
    </location>
</feature>
<dbReference type="SUPFAM" id="SSF52540">
    <property type="entry name" value="P-loop containing nucleoside triphosphate hydrolases"/>
    <property type="match status" value="1"/>
</dbReference>